<sequence>MLVCFDYDDYEKVRVVTILCEDLYNRLKCMYQGSKNVKEYHGDIEVALMRANVLESNEATMAHFLHGLNRDIQDIVELYHYAPMDDLVH</sequence>
<dbReference type="PANTHER" id="PTHR35046:SF9">
    <property type="entry name" value="RNA-DIRECTED DNA POLYMERASE"/>
    <property type="match status" value="1"/>
</dbReference>
<feature type="non-terminal residue" evidence="1">
    <location>
        <position position="1"/>
    </location>
</feature>
<reference evidence="1" key="1">
    <citation type="submission" date="2018-05" db="EMBL/GenBank/DDBJ databases">
        <title>Draft genome of Mucuna pruriens seed.</title>
        <authorList>
            <person name="Nnadi N.E."/>
            <person name="Vos R."/>
            <person name="Hasami M.H."/>
            <person name="Devisetty U.K."/>
            <person name="Aguiy J.C."/>
        </authorList>
    </citation>
    <scope>NUCLEOTIDE SEQUENCE [LARGE SCALE GENOMIC DNA]</scope>
    <source>
        <strain evidence="1">JCA_2017</strain>
    </source>
</reference>
<name>A0A371G367_MUCPR</name>
<dbReference type="EMBL" id="QJKJ01006896">
    <property type="protein sequence ID" value="RDX84988.1"/>
    <property type="molecule type" value="Genomic_DNA"/>
</dbReference>
<comment type="caution">
    <text evidence="1">The sequence shown here is derived from an EMBL/GenBank/DDBJ whole genome shotgun (WGS) entry which is preliminary data.</text>
</comment>
<dbReference type="Proteomes" id="UP000257109">
    <property type="component" value="Unassembled WGS sequence"/>
</dbReference>
<dbReference type="AlphaFoldDB" id="A0A371G367"/>
<evidence type="ECO:0008006" key="3">
    <source>
        <dbReference type="Google" id="ProtNLM"/>
    </source>
</evidence>
<keyword evidence="2" id="KW-1185">Reference proteome</keyword>
<organism evidence="1 2">
    <name type="scientific">Mucuna pruriens</name>
    <name type="common">Velvet bean</name>
    <name type="synonym">Dolichos pruriens</name>
    <dbReference type="NCBI Taxonomy" id="157652"/>
    <lineage>
        <taxon>Eukaryota</taxon>
        <taxon>Viridiplantae</taxon>
        <taxon>Streptophyta</taxon>
        <taxon>Embryophyta</taxon>
        <taxon>Tracheophyta</taxon>
        <taxon>Spermatophyta</taxon>
        <taxon>Magnoliopsida</taxon>
        <taxon>eudicotyledons</taxon>
        <taxon>Gunneridae</taxon>
        <taxon>Pentapetalae</taxon>
        <taxon>rosids</taxon>
        <taxon>fabids</taxon>
        <taxon>Fabales</taxon>
        <taxon>Fabaceae</taxon>
        <taxon>Papilionoideae</taxon>
        <taxon>50 kb inversion clade</taxon>
        <taxon>NPAAA clade</taxon>
        <taxon>indigoferoid/millettioid clade</taxon>
        <taxon>Phaseoleae</taxon>
        <taxon>Mucuna</taxon>
    </lineage>
</organism>
<protein>
    <recommendedName>
        <fullName evidence="3">Retrotransposon gag domain-containing protein</fullName>
    </recommendedName>
</protein>
<gene>
    <name evidence="1" type="ORF">CR513_33891</name>
</gene>
<accession>A0A371G367</accession>
<proteinExistence type="predicted"/>
<evidence type="ECO:0000313" key="1">
    <source>
        <dbReference type="EMBL" id="RDX84988.1"/>
    </source>
</evidence>
<dbReference type="PANTHER" id="PTHR35046">
    <property type="entry name" value="ZINC KNUCKLE (CCHC-TYPE) FAMILY PROTEIN"/>
    <property type="match status" value="1"/>
</dbReference>
<evidence type="ECO:0000313" key="2">
    <source>
        <dbReference type="Proteomes" id="UP000257109"/>
    </source>
</evidence>